<feature type="transmembrane region" description="Helical" evidence="10">
    <location>
        <begin position="196"/>
        <end position="218"/>
    </location>
</feature>
<dbReference type="InterPro" id="IPR002528">
    <property type="entry name" value="MATE_fam"/>
</dbReference>
<feature type="transmembrane region" description="Helical" evidence="10">
    <location>
        <begin position="322"/>
        <end position="341"/>
    </location>
</feature>
<feature type="transmembrane region" description="Helical" evidence="10">
    <location>
        <begin position="418"/>
        <end position="438"/>
    </location>
</feature>
<evidence type="ECO:0000256" key="9">
    <source>
        <dbReference type="ARBA" id="ARBA00023251"/>
    </source>
</evidence>
<dbReference type="InterPro" id="IPR045070">
    <property type="entry name" value="MATE_MepA-like"/>
</dbReference>
<feature type="transmembrane region" description="Helical" evidence="10">
    <location>
        <begin position="251"/>
        <end position="268"/>
    </location>
</feature>
<dbReference type="PIRSF" id="PIRSF006603">
    <property type="entry name" value="DinF"/>
    <property type="match status" value="1"/>
</dbReference>
<dbReference type="Proteomes" id="UP001287282">
    <property type="component" value="Unassembled WGS sequence"/>
</dbReference>
<feature type="transmembrane region" description="Helical" evidence="10">
    <location>
        <begin position="16"/>
        <end position="36"/>
    </location>
</feature>
<keyword evidence="7 10" id="KW-1133">Transmembrane helix</keyword>
<feature type="transmembrane region" description="Helical" evidence="10">
    <location>
        <begin position="274"/>
        <end position="301"/>
    </location>
</feature>
<evidence type="ECO:0000313" key="11">
    <source>
        <dbReference type="EMBL" id="MDV2685615.1"/>
    </source>
</evidence>
<feature type="transmembrane region" description="Helical" evidence="10">
    <location>
        <begin position="136"/>
        <end position="155"/>
    </location>
</feature>
<dbReference type="InterPro" id="IPR048279">
    <property type="entry name" value="MdtK-like"/>
</dbReference>
<proteinExistence type="inferred from homology"/>
<dbReference type="PANTHER" id="PTHR43823:SF3">
    <property type="entry name" value="MULTIDRUG EXPORT PROTEIN MEPA"/>
    <property type="match status" value="1"/>
</dbReference>
<evidence type="ECO:0000256" key="7">
    <source>
        <dbReference type="ARBA" id="ARBA00022989"/>
    </source>
</evidence>
<feature type="transmembrane region" description="Helical" evidence="10">
    <location>
        <begin position="361"/>
        <end position="384"/>
    </location>
</feature>
<dbReference type="Pfam" id="PF01554">
    <property type="entry name" value="MatE"/>
    <property type="match status" value="2"/>
</dbReference>
<evidence type="ECO:0000256" key="1">
    <source>
        <dbReference type="ARBA" id="ARBA00004651"/>
    </source>
</evidence>
<evidence type="ECO:0000256" key="8">
    <source>
        <dbReference type="ARBA" id="ARBA00023136"/>
    </source>
</evidence>
<dbReference type="EMBL" id="JAWJBA010000004">
    <property type="protein sequence ID" value="MDV2685615.1"/>
    <property type="molecule type" value="Genomic_DNA"/>
</dbReference>
<evidence type="ECO:0000256" key="2">
    <source>
        <dbReference type="ARBA" id="ARBA00008417"/>
    </source>
</evidence>
<evidence type="ECO:0000256" key="5">
    <source>
        <dbReference type="ARBA" id="ARBA00022475"/>
    </source>
</evidence>
<dbReference type="InterPro" id="IPR051327">
    <property type="entry name" value="MATE_MepA_subfamily"/>
</dbReference>
<protein>
    <recommendedName>
        <fullName evidence="3">Multidrug export protein MepA</fullName>
    </recommendedName>
</protein>
<comment type="subcellular location">
    <subcellularLocation>
        <location evidence="1">Cell membrane</location>
        <topology evidence="1">Multi-pass membrane protein</topology>
    </subcellularLocation>
</comment>
<feature type="transmembrane region" description="Helical" evidence="10">
    <location>
        <begin position="167"/>
        <end position="190"/>
    </location>
</feature>
<feature type="transmembrane region" description="Helical" evidence="10">
    <location>
        <begin position="48"/>
        <end position="73"/>
    </location>
</feature>
<feature type="transmembrane region" description="Helical" evidence="10">
    <location>
        <begin position="391"/>
        <end position="412"/>
    </location>
</feature>
<reference evidence="11 12" key="1">
    <citation type="submission" date="2023-10" db="EMBL/GenBank/DDBJ databases">
        <title>Screening of Alkalihalobacillus lindianensis BZ-TG-R113 and Its Alleviation of Salt Stress on Rapeseed Growth.</title>
        <authorList>
            <person name="Zhao B."/>
            <person name="Guo T."/>
        </authorList>
    </citation>
    <scope>NUCLEOTIDE SEQUENCE [LARGE SCALE GENOMIC DNA]</scope>
    <source>
        <strain evidence="11 12">BZ-TG-R113</strain>
    </source>
</reference>
<evidence type="ECO:0000256" key="3">
    <source>
        <dbReference type="ARBA" id="ARBA00022106"/>
    </source>
</evidence>
<evidence type="ECO:0000256" key="6">
    <source>
        <dbReference type="ARBA" id="ARBA00022692"/>
    </source>
</evidence>
<comment type="similarity">
    <text evidence="2">Belongs to the multi antimicrobial extrusion (MATE) (TC 2.A.66.1) family. MepA subfamily.</text>
</comment>
<keyword evidence="12" id="KW-1185">Reference proteome</keyword>
<sequence length="453" mass="49567">MTISKGIEREHTMKSLLAYAAPTIGVMVFISVYTMIDGIFVARYVNATALSAVNIFLPVYSLIFAIALMLGTGGSAIIAKKMGENKYQEARSNFTFIVCFGTVIGLLIMIFGLLFIRPLLELIGAGANEQLFNYTFSYAKILLIVSPLIIIQMMFETFFVTAGRPHLSLVITLIGGSANIVLDYVFIVIMNMGIEGAAIATAIGIAIPALIGIVYFLAAKKNPLHFSRPKADWKVILSCCINGSSEMVTNLSLSVVTVAFNLLMLKYIGVEGVAAVTIMLYLMMFLTPVFMGYSVGIAPIISYNYGNKNEKQLKRIFKSSMLVISISSVAVFGLSLLLGPFMIQFMVEKGSGVYHIAMDGFPIFCISFLFMGLNIFTSMLFTALSNGKVSAFISFLRTLVFVLTGLLVLPLILGVNGIWVAIPLAELLSLIVCAIFLFRNRKMYNYSNRDANI</sequence>
<dbReference type="PANTHER" id="PTHR43823">
    <property type="entry name" value="SPORULATION PROTEIN YKVU"/>
    <property type="match status" value="1"/>
</dbReference>
<dbReference type="CDD" id="cd13143">
    <property type="entry name" value="MATE_MepA_like"/>
    <property type="match status" value="1"/>
</dbReference>
<gene>
    <name evidence="11" type="ORF">RYX56_14710</name>
</gene>
<name>A0ABU3XCJ4_9BACI</name>
<evidence type="ECO:0000256" key="10">
    <source>
        <dbReference type="SAM" id="Phobius"/>
    </source>
</evidence>
<keyword evidence="5" id="KW-1003">Cell membrane</keyword>
<evidence type="ECO:0000313" key="12">
    <source>
        <dbReference type="Proteomes" id="UP001287282"/>
    </source>
</evidence>
<dbReference type="RefSeq" id="WP_317122789.1">
    <property type="nucleotide sequence ID" value="NZ_JAWJBA010000004.1"/>
</dbReference>
<evidence type="ECO:0000256" key="4">
    <source>
        <dbReference type="ARBA" id="ARBA00022448"/>
    </source>
</evidence>
<dbReference type="NCBIfam" id="TIGR00797">
    <property type="entry name" value="matE"/>
    <property type="match status" value="1"/>
</dbReference>
<feature type="transmembrane region" description="Helical" evidence="10">
    <location>
        <begin position="94"/>
        <end position="116"/>
    </location>
</feature>
<keyword evidence="4" id="KW-0813">Transport</keyword>
<comment type="caution">
    <text evidence="11">The sequence shown here is derived from an EMBL/GenBank/DDBJ whole genome shotgun (WGS) entry which is preliminary data.</text>
</comment>
<keyword evidence="9" id="KW-0046">Antibiotic resistance</keyword>
<keyword evidence="6 10" id="KW-0812">Transmembrane</keyword>
<keyword evidence="8 10" id="KW-0472">Membrane</keyword>
<accession>A0ABU3XCJ4</accession>
<organism evidence="11 12">
    <name type="scientific">Alkalihalophilus lindianensis</name>
    <dbReference type="NCBI Taxonomy" id="1630542"/>
    <lineage>
        <taxon>Bacteria</taxon>
        <taxon>Bacillati</taxon>
        <taxon>Bacillota</taxon>
        <taxon>Bacilli</taxon>
        <taxon>Bacillales</taxon>
        <taxon>Bacillaceae</taxon>
        <taxon>Alkalihalophilus</taxon>
    </lineage>
</organism>